<evidence type="ECO:0000256" key="2">
    <source>
        <dbReference type="ARBA" id="ARBA00022448"/>
    </source>
</evidence>
<evidence type="ECO:0000256" key="11">
    <source>
        <dbReference type="RuleBase" id="RU003357"/>
    </source>
</evidence>
<dbReference type="Pfam" id="PF07715">
    <property type="entry name" value="Plug"/>
    <property type="match status" value="1"/>
</dbReference>
<dbReference type="Gene3D" id="2.170.130.10">
    <property type="entry name" value="TonB-dependent receptor, plug domain"/>
    <property type="match status" value="1"/>
</dbReference>
<keyword evidence="2 10" id="KW-0813">Transport</keyword>
<dbReference type="Proteomes" id="UP001597102">
    <property type="component" value="Unassembled WGS sequence"/>
</dbReference>
<feature type="domain" description="TonB-dependent receptor plug" evidence="14">
    <location>
        <begin position="148"/>
        <end position="256"/>
    </location>
</feature>
<evidence type="ECO:0000259" key="13">
    <source>
        <dbReference type="Pfam" id="PF00593"/>
    </source>
</evidence>
<keyword evidence="4 10" id="KW-0812">Transmembrane</keyword>
<evidence type="ECO:0000256" key="5">
    <source>
        <dbReference type="ARBA" id="ARBA00022729"/>
    </source>
</evidence>
<feature type="region of interest" description="Disordered" evidence="12">
    <location>
        <begin position="26"/>
        <end position="85"/>
    </location>
</feature>
<dbReference type="RefSeq" id="WP_379086439.1">
    <property type="nucleotide sequence ID" value="NZ_JBHTJO010000001.1"/>
</dbReference>
<comment type="subcellular location">
    <subcellularLocation>
        <location evidence="1 10">Cell outer membrane</location>
        <topology evidence="1 10">Multi-pass membrane protein</topology>
    </subcellularLocation>
</comment>
<dbReference type="Gene3D" id="2.40.170.20">
    <property type="entry name" value="TonB-dependent receptor, beta-barrel domain"/>
    <property type="match status" value="1"/>
</dbReference>
<keyword evidence="5" id="KW-0732">Signal</keyword>
<evidence type="ECO:0000256" key="6">
    <source>
        <dbReference type="ARBA" id="ARBA00023077"/>
    </source>
</evidence>
<dbReference type="EMBL" id="JBHTJO010000001">
    <property type="protein sequence ID" value="MFD0986392.1"/>
    <property type="molecule type" value="Genomic_DNA"/>
</dbReference>
<dbReference type="InterPro" id="IPR039426">
    <property type="entry name" value="TonB-dep_rcpt-like"/>
</dbReference>
<evidence type="ECO:0000256" key="4">
    <source>
        <dbReference type="ARBA" id="ARBA00022692"/>
    </source>
</evidence>
<sequence length="893" mass="98001">MAIRGLGLGVLLSGFLLMPEGLRAQEGEREGEGGQLEQEVQATTTEGDAEVPPVEVIQEHEQPVEPAPAPRQETTRAPRPAPAPAPVPAVAVPVEPAPLEPELVIPNQIVQPLPEYYGPASGVGNYERTMESAQSPIVPTDGIVPGDLMDFSSAASRITRQSINEQDPLSTSDIVSKAPGVAIINDDGLGRHGGISIRGTPARRSRKVGVMEDGRFINQSIWLDPSTHYIPPPERIESVEVLRGTNIVYGPNNNSGMVNFRNLQPFGPNETVVSGEGGTVSLGGSDPEDSSAAKWHVHTRQSTDNWGIVLSYTGANAAGAWDSERLRYHDFYGAIGWQGEKSDFTFSTVYFAQRDNYDESNLEGDDDGAPGEIEREFFNDFKHCKTCFNPGSVLNEYNADILLMQGVYNYYLDQDTTVSARVYGQIVERSRFFNLEEEDPRAADGSLRPVIAEEDGELVALAAEGSMQGNPRSFDHIGTELRTELANRPFLFGLNQDMQVGVRYEHHEFKDRSFVGRQGQILDGFDSQGLDVWNREFKADAFSAFIQSDIAVNDRLNLVPGVRLEHYRLSRLTNVLTTDDEEGEGAECAPLGDADECIIYENYDDDPFKEGFTRTHVLPAMAFAYGFGGKDLPADYGSKSLSNSEIEPTHTTTLYGGYHRGLTMHVLREVTFPTGSELGDNYQLGVRSVAVKGLTFDVAGFHQRIQDYQFASEIDLAGDRTFDSVDEVEVNGFEIYSRLDSRPFTGWKLNPYAEGSFTYADTTVARGTSLNGDDELVSVAGNEIPEFPREFAYLTAGIESTSGWNASVSWIYRGSFYTDIFNTPLGGDPEGEAGTVPSVWLLAARANYTIPDTNMVLYVSGENLTDELYITDRADGIKPGIGRTVMGGARFQW</sequence>
<protein>
    <submittedName>
        <fullName evidence="15">TonB-dependent receptor family protein</fullName>
    </submittedName>
</protein>
<evidence type="ECO:0000256" key="1">
    <source>
        <dbReference type="ARBA" id="ARBA00004571"/>
    </source>
</evidence>
<keyword evidence="8 15" id="KW-0675">Receptor</keyword>
<dbReference type="Pfam" id="PF00593">
    <property type="entry name" value="TonB_dep_Rec_b-barrel"/>
    <property type="match status" value="1"/>
</dbReference>
<dbReference type="PANTHER" id="PTHR30069">
    <property type="entry name" value="TONB-DEPENDENT OUTER MEMBRANE RECEPTOR"/>
    <property type="match status" value="1"/>
</dbReference>
<keyword evidence="7 10" id="KW-0472">Membrane</keyword>
<evidence type="ECO:0000259" key="14">
    <source>
        <dbReference type="Pfam" id="PF07715"/>
    </source>
</evidence>
<dbReference type="SUPFAM" id="SSF56935">
    <property type="entry name" value="Porins"/>
    <property type="match status" value="1"/>
</dbReference>
<keyword evidence="9 10" id="KW-0998">Cell outer membrane</keyword>
<proteinExistence type="inferred from homology"/>
<name>A0ABW3J7I3_9HYPH</name>
<comment type="caution">
    <text evidence="15">The sequence shown here is derived from an EMBL/GenBank/DDBJ whole genome shotgun (WGS) entry which is preliminary data.</text>
</comment>
<dbReference type="PANTHER" id="PTHR30069:SF29">
    <property type="entry name" value="HEMOGLOBIN AND HEMOGLOBIN-HAPTOGLOBIN-BINDING PROTEIN 1-RELATED"/>
    <property type="match status" value="1"/>
</dbReference>
<dbReference type="InterPro" id="IPR037066">
    <property type="entry name" value="Plug_dom_sf"/>
</dbReference>
<evidence type="ECO:0000313" key="15">
    <source>
        <dbReference type="EMBL" id="MFD0986392.1"/>
    </source>
</evidence>
<keyword evidence="3 10" id="KW-1134">Transmembrane beta strand</keyword>
<feature type="domain" description="TonB-dependent receptor-like beta-barrel" evidence="13">
    <location>
        <begin position="408"/>
        <end position="864"/>
    </location>
</feature>
<evidence type="ECO:0000256" key="7">
    <source>
        <dbReference type="ARBA" id="ARBA00023136"/>
    </source>
</evidence>
<keyword evidence="6 11" id="KW-0798">TonB box</keyword>
<comment type="similarity">
    <text evidence="10 11">Belongs to the TonB-dependent receptor family.</text>
</comment>
<gene>
    <name evidence="15" type="ORF">ACFQ2F_04705</name>
</gene>
<dbReference type="InterPro" id="IPR000531">
    <property type="entry name" value="Beta-barrel_TonB"/>
</dbReference>
<evidence type="ECO:0000256" key="9">
    <source>
        <dbReference type="ARBA" id="ARBA00023237"/>
    </source>
</evidence>
<dbReference type="InterPro" id="IPR036942">
    <property type="entry name" value="Beta-barrel_TonB_sf"/>
</dbReference>
<keyword evidence="16" id="KW-1185">Reference proteome</keyword>
<evidence type="ECO:0000256" key="3">
    <source>
        <dbReference type="ARBA" id="ARBA00022452"/>
    </source>
</evidence>
<evidence type="ECO:0000256" key="8">
    <source>
        <dbReference type="ARBA" id="ARBA00023170"/>
    </source>
</evidence>
<reference evidence="16" key="1">
    <citation type="journal article" date="2019" name="Int. J. Syst. Evol. Microbiol.">
        <title>The Global Catalogue of Microorganisms (GCM) 10K type strain sequencing project: providing services to taxonomists for standard genome sequencing and annotation.</title>
        <authorList>
            <consortium name="The Broad Institute Genomics Platform"/>
            <consortium name="The Broad Institute Genome Sequencing Center for Infectious Disease"/>
            <person name="Wu L."/>
            <person name="Ma J."/>
        </authorList>
    </citation>
    <scope>NUCLEOTIDE SEQUENCE [LARGE SCALE GENOMIC DNA]</scope>
    <source>
        <strain evidence="16">CCUG 61697</strain>
    </source>
</reference>
<organism evidence="15 16">
    <name type="scientific">Methyloligella solikamskensis</name>
    <dbReference type="NCBI Taxonomy" id="1177756"/>
    <lineage>
        <taxon>Bacteria</taxon>
        <taxon>Pseudomonadati</taxon>
        <taxon>Pseudomonadota</taxon>
        <taxon>Alphaproteobacteria</taxon>
        <taxon>Hyphomicrobiales</taxon>
        <taxon>Hyphomicrobiaceae</taxon>
        <taxon>Methyloligella</taxon>
    </lineage>
</organism>
<accession>A0ABW3J7I3</accession>
<dbReference type="InterPro" id="IPR012910">
    <property type="entry name" value="Plug_dom"/>
</dbReference>
<evidence type="ECO:0000313" key="16">
    <source>
        <dbReference type="Proteomes" id="UP001597102"/>
    </source>
</evidence>
<evidence type="ECO:0000256" key="12">
    <source>
        <dbReference type="SAM" id="MobiDB-lite"/>
    </source>
</evidence>
<evidence type="ECO:0000256" key="10">
    <source>
        <dbReference type="PROSITE-ProRule" id="PRU01360"/>
    </source>
</evidence>
<dbReference type="PROSITE" id="PS52016">
    <property type="entry name" value="TONB_DEPENDENT_REC_3"/>
    <property type="match status" value="1"/>
</dbReference>